<keyword evidence="3" id="KW-1185">Reference proteome</keyword>
<keyword evidence="1" id="KW-0472">Membrane</keyword>
<organism evidence="2 3">
    <name type="scientific">Thermophagus xiamenensis</name>
    <dbReference type="NCBI Taxonomy" id="385682"/>
    <lineage>
        <taxon>Bacteria</taxon>
        <taxon>Pseudomonadati</taxon>
        <taxon>Bacteroidota</taxon>
        <taxon>Bacteroidia</taxon>
        <taxon>Marinilabiliales</taxon>
        <taxon>Marinilabiliaceae</taxon>
        <taxon>Thermophagus</taxon>
    </lineage>
</organism>
<evidence type="ECO:0000256" key="1">
    <source>
        <dbReference type="SAM" id="Phobius"/>
    </source>
</evidence>
<protein>
    <submittedName>
        <fullName evidence="2">Uncharacterized protein</fullName>
    </submittedName>
</protein>
<evidence type="ECO:0000313" key="3">
    <source>
        <dbReference type="Proteomes" id="UP000181976"/>
    </source>
</evidence>
<name>A0A1I2FCX6_9BACT</name>
<dbReference type="InParanoid" id="A0A1I2FCX6"/>
<reference evidence="2 3" key="1">
    <citation type="submission" date="2016-10" db="EMBL/GenBank/DDBJ databases">
        <authorList>
            <person name="de Groot N.N."/>
        </authorList>
    </citation>
    <scope>NUCLEOTIDE SEQUENCE [LARGE SCALE GENOMIC DNA]</scope>
    <source>
        <strain evidence="2 3">DSM 19012</strain>
    </source>
</reference>
<evidence type="ECO:0000313" key="2">
    <source>
        <dbReference type="EMBL" id="SFF03085.1"/>
    </source>
</evidence>
<gene>
    <name evidence="2" type="ORF">SAMN05444380_1288</name>
</gene>
<dbReference type="RefSeq" id="WP_010528609.1">
    <property type="nucleotide sequence ID" value="NZ_AFSL01000089.1"/>
</dbReference>
<dbReference type="InterPro" id="IPR043750">
    <property type="entry name" value="DUF5695"/>
</dbReference>
<dbReference type="OrthoDB" id="2479977at2"/>
<keyword evidence="1" id="KW-1133">Transmembrane helix</keyword>
<dbReference type="eggNOG" id="ENOG502Z7QN">
    <property type="taxonomic scope" value="Bacteria"/>
</dbReference>
<dbReference type="Proteomes" id="UP000181976">
    <property type="component" value="Unassembled WGS sequence"/>
</dbReference>
<dbReference type="STRING" id="385682.SAMN05444380_1288"/>
<dbReference type="AlphaFoldDB" id="A0A1I2FCX6"/>
<accession>A0A1I2FCX6</accession>
<sequence>MKLQKDSIKKKFQIIVLLVIGFAVFDINAIALEDSISSSNLLSYSTSNFNLSLDQSSQTAIVLSPASDHEFNYTTGEWTDVRHGDGYYQLGDITFRIREQGQHEWRGYSTAAKRNPVEMLENRGAGVLSAANLSNTLPEDVPLTITRYWEEIDGGLLLRFELKNITTESIEIGALGIPMIFNNILNNKHLDEVHSENVFFDPYIGMDAGYLQVVRLSGEGPVLLVLPYEKTPFEAYRPLLDDPMPRGITFEGFHEWMVHSKAYAENEWKEAKQWNEPTSRVLAPGESYTVGLKFVLASDVQSIEETLIKNHRPVAVGFPGYVLPQDVHASLFLKYDKAIQSIKVEPEGALAVHKAETTPNGWSKFNVEGVKWGRARLSVSFDDGTLQTINYKVIKPESKVVEDNGRFLTTEQWFDDENDPFGRAPSVITYDYENKEQVVQDGRAWVAGLSDEGGAGSWLNAIMKQLVQPDPEEVAKMEDFVNRTMWGGIQYSSGEHKYGVRKSLFYYEPDSMPEGTYSDKINYNTWAAWSKEASESVGRSYNYPHVTAAHWVMYRLARNYMGLVTQRSWEWYLENAYHTAIAMVEQAPYYARFGQMEGTIFILVLEDLKREGWSDQAQKLEKVMRKRAEHWASLNYPFGSEMPWDSTGQEEVYMWSKYFGFDEKASITLNAILAYMPTVPHWGYNGCARRYWDFLFAGKLSRVERQIHHYGSALNAIPVLHAYKEDPDNLYLLRVGYGGLMGALSNITKEGFAPCAFHSFPSTLNIDGISGDYGPGFLGYSVNTTSFLTKHVEFGWIAMGGNIVAEDEWITMELTTAARSRVFIAPVGIELSLNAGRFKSVSFNPETNEIKAVLDAENNFTPVAFMEVKSNNVAGETTWNVLKFTKNDRGLYEIPLKRKARTIRIVQTN</sequence>
<keyword evidence="1" id="KW-0812">Transmembrane</keyword>
<feature type="transmembrane region" description="Helical" evidence="1">
    <location>
        <begin position="12"/>
        <end position="32"/>
    </location>
</feature>
<dbReference type="Pfam" id="PF18951">
    <property type="entry name" value="DUF5695"/>
    <property type="match status" value="1"/>
</dbReference>
<proteinExistence type="predicted"/>
<dbReference type="EMBL" id="FONA01000028">
    <property type="protein sequence ID" value="SFF03085.1"/>
    <property type="molecule type" value="Genomic_DNA"/>
</dbReference>